<feature type="transmembrane region" description="Helical" evidence="1">
    <location>
        <begin position="34"/>
        <end position="52"/>
    </location>
</feature>
<protein>
    <recommendedName>
        <fullName evidence="4">Cytochrome c oxidase subunit 4</fullName>
    </recommendedName>
</protein>
<dbReference type="RefSeq" id="WP_342387136.1">
    <property type="nucleotide sequence ID" value="NZ_CP138333.2"/>
</dbReference>
<accession>A0ABZ3CEG2</accession>
<keyword evidence="3" id="KW-1185">Reference proteome</keyword>
<evidence type="ECO:0000313" key="2">
    <source>
        <dbReference type="EMBL" id="WZX28546.1"/>
    </source>
</evidence>
<organism evidence="2 3">
    <name type="scientific">Salinicoccus bachuensis</name>
    <dbReference type="NCBI Taxonomy" id="3136731"/>
    <lineage>
        <taxon>Bacteria</taxon>
        <taxon>Bacillati</taxon>
        <taxon>Bacillota</taxon>
        <taxon>Bacilli</taxon>
        <taxon>Bacillales</taxon>
        <taxon>Staphylococcaceae</taxon>
        <taxon>Salinicoccus</taxon>
    </lineage>
</organism>
<reference evidence="3" key="1">
    <citation type="submission" date="2023-10" db="EMBL/GenBank/DDBJ databases">
        <title>Genome analysis and identification of Salinococcus sp. Bachu38 nov., a PGPR from the rhizosphere of Tamarix.</title>
        <authorList>
            <person name="Liang Z."/>
            <person name="Zhang X."/>
            <person name="Jia J."/>
            <person name="Chen X."/>
            <person name="Wang Y."/>
            <person name="Wang Q."/>
            <person name="Wang R."/>
        </authorList>
    </citation>
    <scope>NUCLEOTIDE SEQUENCE [LARGE SCALE GENOMIC DNA]</scope>
    <source>
        <strain evidence="3">Bachu38</strain>
    </source>
</reference>
<feature type="transmembrane region" description="Helical" evidence="1">
    <location>
        <begin position="58"/>
        <end position="76"/>
    </location>
</feature>
<name>A0ABZ3CEG2_9STAP</name>
<proteinExistence type="predicted"/>
<dbReference type="Proteomes" id="UP001455384">
    <property type="component" value="Chromosome"/>
</dbReference>
<dbReference type="EMBL" id="CP138333">
    <property type="protein sequence ID" value="WZX28546.1"/>
    <property type="molecule type" value="Genomic_DNA"/>
</dbReference>
<gene>
    <name evidence="2" type="ORF">RQP18_07550</name>
</gene>
<keyword evidence="1" id="KW-1133">Transmembrane helix</keyword>
<keyword evidence="1" id="KW-0472">Membrane</keyword>
<sequence length="77" mass="8833">MKNTARIFLATYFTVLSILYLTGRYTTFEMHPSIFAIASIVLLVFIWAAMHYGHERGMMEWTMLVLTVLMLLTVLAG</sequence>
<keyword evidence="1" id="KW-0812">Transmembrane</keyword>
<evidence type="ECO:0000313" key="3">
    <source>
        <dbReference type="Proteomes" id="UP001455384"/>
    </source>
</evidence>
<evidence type="ECO:0000256" key="1">
    <source>
        <dbReference type="SAM" id="Phobius"/>
    </source>
</evidence>
<evidence type="ECO:0008006" key="4">
    <source>
        <dbReference type="Google" id="ProtNLM"/>
    </source>
</evidence>
<feature type="transmembrane region" description="Helical" evidence="1">
    <location>
        <begin position="6"/>
        <end position="22"/>
    </location>
</feature>